<gene>
    <name evidence="1" type="ORF">PG997_002099</name>
</gene>
<dbReference type="Proteomes" id="UP001433268">
    <property type="component" value="Unassembled WGS sequence"/>
</dbReference>
<reference evidence="1 2" key="1">
    <citation type="submission" date="2023-01" db="EMBL/GenBank/DDBJ databases">
        <title>Analysis of 21 Apiospora genomes using comparative genomics revels a genus with tremendous synthesis potential of carbohydrate active enzymes and secondary metabolites.</title>
        <authorList>
            <person name="Sorensen T."/>
        </authorList>
    </citation>
    <scope>NUCLEOTIDE SEQUENCE [LARGE SCALE GENOMIC DNA]</scope>
    <source>
        <strain evidence="1 2">CBS 114990</strain>
    </source>
</reference>
<proteinExistence type="predicted"/>
<keyword evidence="2" id="KW-1185">Reference proteome</keyword>
<dbReference type="RefSeq" id="XP_066673710.1">
    <property type="nucleotide sequence ID" value="XM_066806414.1"/>
</dbReference>
<accession>A0ABR1X8G8</accession>
<name>A0ABR1X8G8_9PEZI</name>
<organism evidence="1 2">
    <name type="scientific">Apiospora hydei</name>
    <dbReference type="NCBI Taxonomy" id="1337664"/>
    <lineage>
        <taxon>Eukaryota</taxon>
        <taxon>Fungi</taxon>
        <taxon>Dikarya</taxon>
        <taxon>Ascomycota</taxon>
        <taxon>Pezizomycotina</taxon>
        <taxon>Sordariomycetes</taxon>
        <taxon>Xylariomycetidae</taxon>
        <taxon>Amphisphaeriales</taxon>
        <taxon>Apiosporaceae</taxon>
        <taxon>Apiospora</taxon>
    </lineage>
</organism>
<protein>
    <recommendedName>
        <fullName evidence="3">Fungal N-terminal domain-containing protein</fullName>
    </recommendedName>
</protein>
<evidence type="ECO:0000313" key="2">
    <source>
        <dbReference type="Proteomes" id="UP001433268"/>
    </source>
</evidence>
<evidence type="ECO:0008006" key="3">
    <source>
        <dbReference type="Google" id="ProtNLM"/>
    </source>
</evidence>
<dbReference type="GeneID" id="92039474"/>
<evidence type="ECO:0000313" key="1">
    <source>
        <dbReference type="EMBL" id="KAK8091738.1"/>
    </source>
</evidence>
<sequence length="71" mass="7556">MEVIASIAGIAQAGTALSKAIYTLVYATRNAPKEVYDIARAVGDLSIILSELRRVLRDGKNIVRETIAAPG</sequence>
<comment type="caution">
    <text evidence="1">The sequence shown here is derived from an EMBL/GenBank/DDBJ whole genome shotgun (WGS) entry which is preliminary data.</text>
</comment>
<dbReference type="EMBL" id="JAQQWN010000003">
    <property type="protein sequence ID" value="KAK8091738.1"/>
    <property type="molecule type" value="Genomic_DNA"/>
</dbReference>